<dbReference type="EMBL" id="AJAQ01000035">
    <property type="protein sequence ID" value="EOH91064.1"/>
    <property type="molecule type" value="Genomic_DNA"/>
</dbReference>
<organism evidence="2 3">
    <name type="scientific">Enterococcus pallens ATCC BAA-351</name>
    <dbReference type="NCBI Taxonomy" id="1158607"/>
    <lineage>
        <taxon>Bacteria</taxon>
        <taxon>Bacillati</taxon>
        <taxon>Bacillota</taxon>
        <taxon>Bacilli</taxon>
        <taxon>Lactobacillales</taxon>
        <taxon>Enterococcaceae</taxon>
        <taxon>Enterococcus</taxon>
    </lineage>
</organism>
<dbReference type="HOGENOM" id="CLU_2034476_0_0_9"/>
<dbReference type="Proteomes" id="UP000013782">
    <property type="component" value="Unassembled WGS sequence"/>
</dbReference>
<evidence type="ECO:0000313" key="3">
    <source>
        <dbReference type="Proteomes" id="UP000013782"/>
    </source>
</evidence>
<dbReference type="OrthoDB" id="2610916at2"/>
<dbReference type="RefSeq" id="WP_010758577.1">
    <property type="nucleotide sequence ID" value="NZ_ASWD01000004.1"/>
</dbReference>
<feature type="transmembrane region" description="Helical" evidence="1">
    <location>
        <begin position="69"/>
        <end position="92"/>
    </location>
</feature>
<keyword evidence="1" id="KW-0812">Transmembrane</keyword>
<name>R2SSK9_9ENTE</name>
<sequence length="121" mass="13038">MKKNSVKFGQVAIGIFGWLTGIMVLVKGTDQMLEILLTSVICGVIASGVLTVLYPVVWEGTNLSRGWRIIVSATLNLAAGSVILGLLLPAMLLMVLPWIPAMLLLSIILHSICSLFYQQAV</sequence>
<dbReference type="eggNOG" id="ENOG5032CF9">
    <property type="taxonomic scope" value="Bacteria"/>
</dbReference>
<keyword evidence="3" id="KW-1185">Reference proteome</keyword>
<evidence type="ECO:0008006" key="4">
    <source>
        <dbReference type="Google" id="ProtNLM"/>
    </source>
</evidence>
<protein>
    <recommendedName>
        <fullName evidence="4">Major facilitator superfamily (MFS) profile domain-containing protein</fullName>
    </recommendedName>
</protein>
<keyword evidence="1" id="KW-0472">Membrane</keyword>
<feature type="transmembrane region" description="Helical" evidence="1">
    <location>
        <begin position="98"/>
        <end position="117"/>
    </location>
</feature>
<accession>R2SSK9</accession>
<dbReference type="AlphaFoldDB" id="R2SSK9"/>
<keyword evidence="1" id="KW-1133">Transmembrane helix</keyword>
<feature type="transmembrane region" description="Helical" evidence="1">
    <location>
        <begin position="35"/>
        <end position="57"/>
    </location>
</feature>
<evidence type="ECO:0000256" key="1">
    <source>
        <dbReference type="SAM" id="Phobius"/>
    </source>
</evidence>
<dbReference type="PATRIC" id="fig|1158607.3.peg.3599"/>
<feature type="transmembrane region" description="Helical" evidence="1">
    <location>
        <begin position="12"/>
        <end position="29"/>
    </location>
</feature>
<proteinExistence type="predicted"/>
<comment type="caution">
    <text evidence="2">The sequence shown here is derived from an EMBL/GenBank/DDBJ whole genome shotgun (WGS) entry which is preliminary data.</text>
</comment>
<gene>
    <name evidence="2" type="ORF">UAU_03603</name>
</gene>
<evidence type="ECO:0000313" key="2">
    <source>
        <dbReference type="EMBL" id="EOH91064.1"/>
    </source>
</evidence>
<reference evidence="2 3" key="1">
    <citation type="submission" date="2013-02" db="EMBL/GenBank/DDBJ databases">
        <title>The Genome Sequence of Enterococcus pallens BAA-351.</title>
        <authorList>
            <consortium name="The Broad Institute Genome Sequencing Platform"/>
            <consortium name="The Broad Institute Genome Sequencing Center for Infectious Disease"/>
            <person name="Earl A.M."/>
            <person name="Gilmore M.S."/>
            <person name="Lebreton F."/>
            <person name="Walker B."/>
            <person name="Young S.K."/>
            <person name="Zeng Q."/>
            <person name="Gargeya S."/>
            <person name="Fitzgerald M."/>
            <person name="Haas B."/>
            <person name="Abouelleil A."/>
            <person name="Alvarado L."/>
            <person name="Arachchi H.M."/>
            <person name="Berlin A.M."/>
            <person name="Chapman S.B."/>
            <person name="Dewar J."/>
            <person name="Goldberg J."/>
            <person name="Griggs A."/>
            <person name="Gujja S."/>
            <person name="Hansen M."/>
            <person name="Howarth C."/>
            <person name="Imamovic A."/>
            <person name="Larimer J."/>
            <person name="McCowan C."/>
            <person name="Murphy C."/>
            <person name="Neiman D."/>
            <person name="Pearson M."/>
            <person name="Priest M."/>
            <person name="Roberts A."/>
            <person name="Saif S."/>
            <person name="Shea T."/>
            <person name="Sisk P."/>
            <person name="Sykes S."/>
            <person name="Wortman J."/>
            <person name="Nusbaum C."/>
            <person name="Birren B."/>
        </authorList>
    </citation>
    <scope>NUCLEOTIDE SEQUENCE [LARGE SCALE GENOMIC DNA]</scope>
    <source>
        <strain evidence="2 3">ATCC BAA-351</strain>
    </source>
</reference>